<dbReference type="InterPro" id="IPR045062">
    <property type="entry name" value="Cyt_c_biogenesis_CcsA/CcmC"/>
</dbReference>
<feature type="transmembrane region" description="Helical" evidence="6">
    <location>
        <begin position="99"/>
        <end position="123"/>
    </location>
</feature>
<sequence>WERWGRGTLIAGIVINALGILLHVVFSGQSPLGNMISVISLVVITFLVAGLLLERFTSVRHFNLFVAPTAFLSLLYPMLMPMRFEDSGSMLVKYPWLGVHVFITLLGHVGFALAFCGAGAYLLQSRSLKRGRLNRFLPALDTSATATFYASAGGFFFFTLGLGMGVLWLFGAPGEYLGKGDPKIVLALPTWCLFAGYLYLRGVSGRHGSRLTWMVIVAFIIAVLNYMAVPHRFDESPPEPPVSAKAS</sequence>
<evidence type="ECO:0000256" key="1">
    <source>
        <dbReference type="ARBA" id="ARBA00004141"/>
    </source>
</evidence>
<proteinExistence type="predicted"/>
<dbReference type="Pfam" id="PF01578">
    <property type="entry name" value="Cytochrom_C_asm"/>
    <property type="match status" value="1"/>
</dbReference>
<evidence type="ECO:0000256" key="6">
    <source>
        <dbReference type="SAM" id="Phobius"/>
    </source>
</evidence>
<gene>
    <name evidence="8" type="ORF">METZ01_LOCUS290899</name>
</gene>
<dbReference type="PANTHER" id="PTHR30071:SF1">
    <property type="entry name" value="CYTOCHROME B_B6 PROTEIN-RELATED"/>
    <property type="match status" value="1"/>
</dbReference>
<organism evidence="8">
    <name type="scientific">marine metagenome</name>
    <dbReference type="NCBI Taxonomy" id="408172"/>
    <lineage>
        <taxon>unclassified sequences</taxon>
        <taxon>metagenomes</taxon>
        <taxon>ecological metagenomes</taxon>
    </lineage>
</organism>
<evidence type="ECO:0000256" key="5">
    <source>
        <dbReference type="ARBA" id="ARBA00023136"/>
    </source>
</evidence>
<protein>
    <recommendedName>
        <fullName evidence="7">Cytochrome c assembly protein domain-containing protein</fullName>
    </recommendedName>
</protein>
<name>A0A382LQL2_9ZZZZ</name>
<evidence type="ECO:0000313" key="8">
    <source>
        <dbReference type="EMBL" id="SVC38045.1"/>
    </source>
</evidence>
<feature type="transmembrane region" description="Helical" evidence="6">
    <location>
        <begin position="7"/>
        <end position="26"/>
    </location>
</feature>
<evidence type="ECO:0000256" key="3">
    <source>
        <dbReference type="ARBA" id="ARBA00022748"/>
    </source>
</evidence>
<dbReference type="GO" id="GO:0017004">
    <property type="term" value="P:cytochrome complex assembly"/>
    <property type="evidence" value="ECO:0007669"/>
    <property type="project" value="UniProtKB-KW"/>
</dbReference>
<dbReference type="PANTHER" id="PTHR30071">
    <property type="entry name" value="HEME EXPORTER PROTEIN C"/>
    <property type="match status" value="1"/>
</dbReference>
<dbReference type="AlphaFoldDB" id="A0A382LQL2"/>
<feature type="transmembrane region" description="Helical" evidence="6">
    <location>
        <begin position="182"/>
        <end position="199"/>
    </location>
</feature>
<dbReference type="GO" id="GO:0005886">
    <property type="term" value="C:plasma membrane"/>
    <property type="evidence" value="ECO:0007669"/>
    <property type="project" value="TreeGrafter"/>
</dbReference>
<evidence type="ECO:0000256" key="4">
    <source>
        <dbReference type="ARBA" id="ARBA00022989"/>
    </source>
</evidence>
<evidence type="ECO:0000256" key="2">
    <source>
        <dbReference type="ARBA" id="ARBA00022692"/>
    </source>
</evidence>
<evidence type="ECO:0000259" key="7">
    <source>
        <dbReference type="Pfam" id="PF01578"/>
    </source>
</evidence>
<keyword evidence="3" id="KW-0201">Cytochrome c-type biogenesis</keyword>
<feature type="transmembrane region" description="Helical" evidence="6">
    <location>
        <begin position="211"/>
        <end position="229"/>
    </location>
</feature>
<feature type="domain" description="Cytochrome c assembly protein" evidence="7">
    <location>
        <begin position="33"/>
        <end position="229"/>
    </location>
</feature>
<keyword evidence="5 6" id="KW-0472">Membrane</keyword>
<reference evidence="8" key="1">
    <citation type="submission" date="2018-05" db="EMBL/GenBank/DDBJ databases">
        <authorList>
            <person name="Lanie J.A."/>
            <person name="Ng W.-L."/>
            <person name="Kazmierczak K.M."/>
            <person name="Andrzejewski T.M."/>
            <person name="Davidsen T.M."/>
            <person name="Wayne K.J."/>
            <person name="Tettelin H."/>
            <person name="Glass J.I."/>
            <person name="Rusch D."/>
            <person name="Podicherti R."/>
            <person name="Tsui H.-C.T."/>
            <person name="Winkler M.E."/>
        </authorList>
    </citation>
    <scope>NUCLEOTIDE SEQUENCE</scope>
</reference>
<keyword evidence="2 6" id="KW-0812">Transmembrane</keyword>
<feature type="transmembrane region" description="Helical" evidence="6">
    <location>
        <begin position="32"/>
        <end position="53"/>
    </location>
</feature>
<dbReference type="EMBL" id="UINC01088105">
    <property type="protein sequence ID" value="SVC38045.1"/>
    <property type="molecule type" value="Genomic_DNA"/>
</dbReference>
<keyword evidence="4 6" id="KW-1133">Transmembrane helix</keyword>
<dbReference type="InterPro" id="IPR002541">
    <property type="entry name" value="Cyt_c_assembly"/>
</dbReference>
<accession>A0A382LQL2</accession>
<feature type="non-terminal residue" evidence="8">
    <location>
        <position position="1"/>
    </location>
</feature>
<comment type="subcellular location">
    <subcellularLocation>
        <location evidence="1">Membrane</location>
        <topology evidence="1">Multi-pass membrane protein</topology>
    </subcellularLocation>
</comment>
<dbReference type="GO" id="GO:0020037">
    <property type="term" value="F:heme binding"/>
    <property type="evidence" value="ECO:0007669"/>
    <property type="project" value="InterPro"/>
</dbReference>
<feature type="transmembrane region" description="Helical" evidence="6">
    <location>
        <begin position="62"/>
        <end position="79"/>
    </location>
</feature>
<feature type="transmembrane region" description="Helical" evidence="6">
    <location>
        <begin position="144"/>
        <end position="170"/>
    </location>
</feature>